<gene>
    <name evidence="2" type="ORF">KQJ23_01215</name>
</gene>
<dbReference type="EMBL" id="JAHLQJ010000001">
    <property type="protein sequence ID" value="MBU5670440.1"/>
    <property type="molecule type" value="Genomic_DNA"/>
</dbReference>
<accession>A0ABS6FMQ8</accession>
<dbReference type="Proteomes" id="UP000743001">
    <property type="component" value="Unassembled WGS sequence"/>
</dbReference>
<organism evidence="2 3">
    <name type="scientific">Paenibacillus brevis</name>
    <dbReference type="NCBI Taxonomy" id="2841508"/>
    <lineage>
        <taxon>Bacteria</taxon>
        <taxon>Bacillati</taxon>
        <taxon>Bacillota</taxon>
        <taxon>Bacilli</taxon>
        <taxon>Bacillales</taxon>
        <taxon>Paenibacillaceae</taxon>
        <taxon>Paenibacillus</taxon>
    </lineage>
</organism>
<comment type="caution">
    <text evidence="2">The sequence shown here is derived from an EMBL/GenBank/DDBJ whole genome shotgun (WGS) entry which is preliminary data.</text>
</comment>
<evidence type="ECO:0000313" key="2">
    <source>
        <dbReference type="EMBL" id="MBU5670440.1"/>
    </source>
</evidence>
<evidence type="ECO:0000256" key="1">
    <source>
        <dbReference type="ARBA" id="ARBA00006479"/>
    </source>
</evidence>
<proteinExistence type="inferred from homology"/>
<dbReference type="RefSeq" id="WP_216476789.1">
    <property type="nucleotide sequence ID" value="NZ_JAHLQJ010000001.1"/>
</dbReference>
<dbReference type="InterPro" id="IPR000600">
    <property type="entry name" value="ROK"/>
</dbReference>
<comment type="similarity">
    <text evidence="1">Belongs to the ROK (NagC/XylR) family.</text>
</comment>
<dbReference type="PANTHER" id="PTHR18964:SF149">
    <property type="entry name" value="BIFUNCTIONAL UDP-N-ACETYLGLUCOSAMINE 2-EPIMERASE_N-ACETYLMANNOSAMINE KINASE"/>
    <property type="match status" value="1"/>
</dbReference>
<name>A0ABS6FMQ8_9BACL</name>
<evidence type="ECO:0000313" key="3">
    <source>
        <dbReference type="Proteomes" id="UP000743001"/>
    </source>
</evidence>
<sequence length="398" mass="43894">MGKNNSKILKEANKYLVLQCISSYQPITVEDIVKKTNLSRPTVINSVKELTDDHIIIKGGLAESTGGRAAALLAINSDAYYGIGVDFEFPQVRIAMANSNGEILASHHYDYPLDSSVQYITDRLSDEIARVIEESGVDRLKIEGIGIGMSGVVDKNNGLSIFIERINDWHNVDIKSILEDRLDLPVYVRNDVHLMGLVEQRFYLSAENQDFIYVGLRSGVGSAIFMKNGIYGGENGNAGFIGQMILDVSGPEGLGGPKGSLNVFASELNLIRRYRERSGNTVLAEQLPLRLENLVQLAQEGDELASSLLQEAGHYLGLALVNLARIFEIPNFVIGGCPNLEGSILLKSLQDTASELLKEHFNRLSIVPGQLLEYEYALGGCYLVFDHIFHKPRLKLQI</sequence>
<protein>
    <submittedName>
        <fullName evidence="2">ROK family protein</fullName>
    </submittedName>
</protein>
<dbReference type="Pfam" id="PF00480">
    <property type="entry name" value="ROK"/>
    <property type="match status" value="1"/>
</dbReference>
<reference evidence="2 3" key="1">
    <citation type="submission" date="2021-06" db="EMBL/GenBank/DDBJ databases">
        <authorList>
            <person name="Sun Q."/>
            <person name="Li D."/>
        </authorList>
    </citation>
    <scope>NUCLEOTIDE SEQUENCE [LARGE SCALE GENOMIC DNA]</scope>
    <source>
        <strain evidence="2 3">MSJ-6</strain>
    </source>
</reference>
<dbReference type="PANTHER" id="PTHR18964">
    <property type="entry name" value="ROK (REPRESSOR, ORF, KINASE) FAMILY"/>
    <property type="match status" value="1"/>
</dbReference>
<keyword evidence="3" id="KW-1185">Reference proteome</keyword>